<feature type="transmembrane region" description="Helical" evidence="2">
    <location>
        <begin position="538"/>
        <end position="556"/>
    </location>
</feature>
<feature type="transmembrane region" description="Helical" evidence="2">
    <location>
        <begin position="714"/>
        <end position="738"/>
    </location>
</feature>
<proteinExistence type="predicted"/>
<organism evidence="3 4">
    <name type="scientific">Fusarium flagelliforme</name>
    <dbReference type="NCBI Taxonomy" id="2675880"/>
    <lineage>
        <taxon>Eukaryota</taxon>
        <taxon>Fungi</taxon>
        <taxon>Dikarya</taxon>
        <taxon>Ascomycota</taxon>
        <taxon>Pezizomycotina</taxon>
        <taxon>Sordariomycetes</taxon>
        <taxon>Hypocreomycetidae</taxon>
        <taxon>Hypocreales</taxon>
        <taxon>Nectriaceae</taxon>
        <taxon>Fusarium</taxon>
        <taxon>Fusarium incarnatum-equiseti species complex</taxon>
    </lineage>
</organism>
<evidence type="ECO:0000256" key="2">
    <source>
        <dbReference type="SAM" id="Phobius"/>
    </source>
</evidence>
<dbReference type="EMBL" id="PXXK01000033">
    <property type="protein sequence ID" value="RFN53933.1"/>
    <property type="molecule type" value="Genomic_DNA"/>
</dbReference>
<accession>A0A395N298</accession>
<keyword evidence="2" id="KW-1133">Transmembrane helix</keyword>
<feature type="transmembrane region" description="Helical" evidence="2">
    <location>
        <begin position="616"/>
        <end position="634"/>
    </location>
</feature>
<dbReference type="AlphaFoldDB" id="A0A395N298"/>
<gene>
    <name evidence="3" type="ORF">FIE12Z_1680</name>
</gene>
<feature type="transmembrane region" description="Helical" evidence="2">
    <location>
        <begin position="464"/>
        <end position="484"/>
    </location>
</feature>
<keyword evidence="4" id="KW-1185">Reference proteome</keyword>
<protein>
    <submittedName>
        <fullName evidence="3">Uncharacterized protein</fullName>
    </submittedName>
</protein>
<feature type="transmembrane region" description="Helical" evidence="2">
    <location>
        <begin position="504"/>
        <end position="526"/>
    </location>
</feature>
<sequence>MGNPLSNTTTTTSKPLTNGNLTNIVNGPDMMTRYLEKQNHEMVALGIPVVRQDMTAFLSVAALTDSTHDASGSDDFQLYDGEVPTILKNWRGWVNPEDLPPMPQCIAQQNDDAWLSAMTTCTKLRCTNYFIFCTHHQWLTELSCLRDEFHPYFLERYNDYCSRSVLAKAQLMHWIQEVTGRSWIVVIGDTNGLQNLSPKTLPRGYKAVDVAEKAPYCMKKPTSRLVEKFDLTMVSCSFTSTTVSQGNAARPWEYSPRLKSMTALSWDTAGYDLTHGHIPDGEYFDVECFCHRFSDQPQQPEPCSDKLELTKERLWIHAICGQSALPRNWDKSLMIPGLDYILMTRWERSSDIPNMPDNVTASSQECTTDVCDTDSEGYCQLVPAIDRKCMCSKVDYDLCQGACQNFESRKQYLNWLFDLCGDDRGWNGLPEDWVQLLEPRPREMIPWRWSLRPDNSNDVACPSYLVMMGSLALVNLATGLAAFIGERCTRRSTTLAPLPTSPVWILRALVLASVQLVGYWLMVEIIHSTSGYSHVPKVQLILLFCSLPRLGWLAIAPTGLHRPESKDLTAASSALYAEVLLQIPNMYYMTMTVNYGRRHDFYFGVLPNTEVGNSAWLVYGGALMWLVVVALMAVPSIRIARTMFDLNHTDTANDDDLSNCGGGNCAKAYQGANVCDPLLRDQHWNASRNDSHYGTVPMRAESSHPEQDLRALHLNLYVVLTLGFPLIFLAQCLFWIGFLRVSGDDFCPPSIGILTAVGMVSSLMAVALKFVL</sequence>
<feature type="transmembrane region" description="Helical" evidence="2">
    <location>
        <begin position="750"/>
        <end position="771"/>
    </location>
</feature>
<feature type="compositionally biased region" description="Low complexity" evidence="1">
    <location>
        <begin position="1"/>
        <end position="20"/>
    </location>
</feature>
<feature type="region of interest" description="Disordered" evidence="1">
    <location>
        <begin position="1"/>
        <end position="21"/>
    </location>
</feature>
<evidence type="ECO:0000313" key="4">
    <source>
        <dbReference type="Proteomes" id="UP000265631"/>
    </source>
</evidence>
<dbReference type="Proteomes" id="UP000265631">
    <property type="component" value="Unassembled WGS sequence"/>
</dbReference>
<evidence type="ECO:0000313" key="3">
    <source>
        <dbReference type="EMBL" id="RFN53933.1"/>
    </source>
</evidence>
<keyword evidence="2" id="KW-0472">Membrane</keyword>
<feature type="transmembrane region" description="Helical" evidence="2">
    <location>
        <begin position="568"/>
        <end position="588"/>
    </location>
</feature>
<name>A0A395N298_9HYPO</name>
<keyword evidence="2" id="KW-0812">Transmembrane</keyword>
<comment type="caution">
    <text evidence="3">The sequence shown here is derived from an EMBL/GenBank/DDBJ whole genome shotgun (WGS) entry which is preliminary data.</text>
</comment>
<evidence type="ECO:0000256" key="1">
    <source>
        <dbReference type="SAM" id="MobiDB-lite"/>
    </source>
</evidence>
<reference evidence="3 4" key="1">
    <citation type="journal article" date="2018" name="PLoS Pathog.">
        <title>Evolution of structural diversity of trichothecenes, a family of toxins produced by plant pathogenic and entomopathogenic fungi.</title>
        <authorList>
            <person name="Proctor R.H."/>
            <person name="McCormick S.P."/>
            <person name="Kim H.S."/>
            <person name="Cardoza R.E."/>
            <person name="Stanley A.M."/>
            <person name="Lindo L."/>
            <person name="Kelly A."/>
            <person name="Brown D.W."/>
            <person name="Lee T."/>
            <person name="Vaughan M.M."/>
            <person name="Alexander N.J."/>
            <person name="Busman M."/>
            <person name="Gutierrez S."/>
        </authorList>
    </citation>
    <scope>NUCLEOTIDE SEQUENCE [LARGE SCALE GENOMIC DNA]</scope>
    <source>
        <strain evidence="3 4">NRRL 13405</strain>
    </source>
</reference>